<evidence type="ECO:0000256" key="1">
    <source>
        <dbReference type="ARBA" id="ARBA00034497"/>
    </source>
</evidence>
<dbReference type="PANTHER" id="PTHR13199">
    <property type="entry name" value="GH03947P"/>
    <property type="match status" value="1"/>
</dbReference>
<feature type="signal peptide" evidence="3">
    <location>
        <begin position="1"/>
        <end position="21"/>
    </location>
</feature>
<keyword evidence="3" id="KW-0732">Signal</keyword>
<dbReference type="EMBL" id="KQ978023">
    <property type="protein sequence ID" value="KYM98073.1"/>
    <property type="molecule type" value="Genomic_DNA"/>
</dbReference>
<reference evidence="5 6" key="1">
    <citation type="submission" date="2016-03" db="EMBL/GenBank/DDBJ databases">
        <title>Cyphomyrmex costatus WGS genome.</title>
        <authorList>
            <person name="Nygaard S."/>
            <person name="Hu H."/>
            <person name="Boomsma J."/>
            <person name="Zhang G."/>
        </authorList>
    </citation>
    <scope>NUCLEOTIDE SEQUENCE [LARGE SCALE GENOMIC DNA]</scope>
    <source>
        <strain evidence="5">MS0001</strain>
        <tissue evidence="5">Whole body</tissue>
    </source>
</reference>
<evidence type="ECO:0000259" key="4">
    <source>
        <dbReference type="SMART" id="SM01177"/>
    </source>
</evidence>
<comment type="similarity">
    <text evidence="1">Belongs to the ATOS family.</text>
</comment>
<proteinExistence type="inferred from homology"/>
<feature type="region of interest" description="Disordered" evidence="2">
    <location>
        <begin position="47"/>
        <end position="66"/>
    </location>
</feature>
<organism evidence="5 6">
    <name type="scientific">Cyphomyrmex costatus</name>
    <dbReference type="NCBI Taxonomy" id="456900"/>
    <lineage>
        <taxon>Eukaryota</taxon>
        <taxon>Metazoa</taxon>
        <taxon>Ecdysozoa</taxon>
        <taxon>Arthropoda</taxon>
        <taxon>Hexapoda</taxon>
        <taxon>Insecta</taxon>
        <taxon>Pterygota</taxon>
        <taxon>Neoptera</taxon>
        <taxon>Endopterygota</taxon>
        <taxon>Hymenoptera</taxon>
        <taxon>Apocrita</taxon>
        <taxon>Aculeata</taxon>
        <taxon>Formicoidea</taxon>
        <taxon>Formicidae</taxon>
        <taxon>Myrmicinae</taxon>
        <taxon>Cyphomyrmex</taxon>
    </lineage>
</organism>
<feature type="compositionally biased region" description="Basic and acidic residues" evidence="2">
    <location>
        <begin position="56"/>
        <end position="66"/>
    </location>
</feature>
<feature type="compositionally biased region" description="Polar residues" evidence="2">
    <location>
        <begin position="996"/>
        <end position="1009"/>
    </location>
</feature>
<dbReference type="Proteomes" id="UP000078542">
    <property type="component" value="Unassembled WGS sequence"/>
</dbReference>
<feature type="region of interest" description="Disordered" evidence="2">
    <location>
        <begin position="1132"/>
        <end position="1162"/>
    </location>
</feature>
<feature type="compositionally biased region" description="Low complexity" evidence="2">
    <location>
        <begin position="1070"/>
        <end position="1082"/>
    </location>
</feature>
<feature type="compositionally biased region" description="Basic residues" evidence="2">
    <location>
        <begin position="1322"/>
        <end position="1331"/>
    </location>
</feature>
<feature type="compositionally biased region" description="Acidic residues" evidence="2">
    <location>
        <begin position="1304"/>
        <end position="1317"/>
    </location>
</feature>
<keyword evidence="6" id="KW-1185">Reference proteome</keyword>
<name>A0A195CDC3_9HYME</name>
<evidence type="ECO:0000313" key="6">
    <source>
        <dbReference type="Proteomes" id="UP000078542"/>
    </source>
</evidence>
<dbReference type="Pfam" id="PF13889">
    <property type="entry name" value="Chromosome_seg"/>
    <property type="match status" value="1"/>
</dbReference>
<evidence type="ECO:0000313" key="5">
    <source>
        <dbReference type="EMBL" id="KYM98073.1"/>
    </source>
</evidence>
<feature type="region of interest" description="Disordered" evidence="2">
    <location>
        <begin position="1070"/>
        <end position="1091"/>
    </location>
</feature>
<feature type="chain" id="PRO_5008269941" description="Atos-like conserved domain-containing protein" evidence="3">
    <location>
        <begin position="22"/>
        <end position="1516"/>
    </location>
</feature>
<accession>A0A195CDC3</accession>
<dbReference type="STRING" id="456900.A0A195CDC3"/>
<sequence length="1516" mass="169752">MVVVVVVIVVVVAALELRSRGFGFRAGREATRVNKLLLLLGRVERGGGRESQGNVKGEREREEKGKRDRIRAIPISGVANVGQEKPKNFDDHRMSSRARLSLLSFYGYAVGRSVCIFFSSPPERAVSKQRGRRLSRSLNSAVLDVYLKKKFKVTPAVHGMHCLGAVTGGGTSSPNGAGGRGGVLSVFRALGVLVCEGRIQGPPRGYKEGPHCAPPMQAVPNDHVCEENNYLCNRYRVLIQEITECLTIGSYLCVEVLLCSDCPCGLAKSTCKYPVYPVPSLSISPWQKCASEMLLEYWCICVVPSKSQEPMNFQGLYQAVRSRLHFSQVAAWWSRSNGAEPSYIATRIVSHNEDNLSKFRETSVEHTFPLAGNGDGNSIKVTMWALPRMEEVPILTCSLHPKKEKDEEDIARALTPTKSVPIGSGSVQNPEGLVLPVLVDDRLQTTCNKSGKHDCRCEEEDASPLSPTIRSNGERKRRRSLPCGPAESLCVNLQPAPLPSVQEYVQEIRDNTSWSLIERNSAELNNRMRILQNREVENKNEVRTHNNRNSDLERCFNVHLKIEDLERDLGKYYKHTMTEVAEITNSKNTDRIEEGYNNSVKNSNLGRGPSSTSDIISAAKSSGILHNLSPFAPTSWSFVSSWQHSNMNSKFQSFRGAKESRFNDSEKNNKPPAVTSNHALINPYAQPNPFHESNPGPSTHKWKQKTLDNSVCIVHQSYPKNKIAEAQVPAGQDALEINKEESTIKNSQRKTGKPDLNQLMWKLSVPDEKEKREEGGFLDWFSKVPGRVLGVAATKSYVDNNKMKNESKSEHSIGQQDTNEIKFKNCNLELSQREVDEVLAVLRARTPSGRRRATVKNVRKRGERSERVNDDMTEKITTKCWEEGTSRSNSINPHVGTVPVRTLKSCENCSRGLCKKINHQVPEEHSSPLDRVYYDKNVYQPARSNLAESTNKLNEDLQAKIHTNEDANRLRNVSTKADVLLGAILRTSKDRKDLSDISSNGTRPRSTTNIDDDSSDDDSHLSSIEKLDQQDHEIISSNDEKSLPLNRFYRLRQMFKKEVDKTIALIADESSSSPETSLNSTLQQRSTTASFRYNNEQSNLHSARYSKTKRRIDFANFPEATEEKEDAAIFSTKDAHQKPRNIHSTNNNDRECDSEGLNNQQNHYDRRLLEEPFKNKEQDEITNDIAALQKSNLITPTIPQSGHSSSKLRSNNYKDSIAETGDDEAVDKSVPSALEQERFRRSLENAASMVFHSRTGLPLTSSPAPLRRGSCCFDYDSSLNSVSSKRNALFELNTPPSPGAVSLEETDRDAETAGEGEETPKRRSSSRHRPQSHALLGSFEESALNGRLEPVSTVHGFTAELGASGSFCPKHQKLPVTVFFYTLGDNDKVSTPYLAHINLEKKGYQVPRSGTVQVTLLNPLGTVVKMFVVLYDLSDMPPRSHTFLRQRTLRDKTLRYLVHLRFMSSKSGRIYLHTDIRMIICRKSDVDTASDLGSEPPKELRSYIHGPTNPKFSPRC</sequence>
<feature type="region of interest" description="Disordered" evidence="2">
    <location>
        <begin position="450"/>
        <end position="480"/>
    </location>
</feature>
<gene>
    <name evidence="5" type="ORF">ALC62_11419</name>
</gene>
<feature type="region of interest" description="Disordered" evidence="2">
    <location>
        <begin position="653"/>
        <end position="702"/>
    </location>
</feature>
<protein>
    <recommendedName>
        <fullName evidence="4">Atos-like conserved domain-containing protein</fullName>
    </recommendedName>
</protein>
<evidence type="ECO:0000256" key="3">
    <source>
        <dbReference type="SAM" id="SignalP"/>
    </source>
</evidence>
<dbReference type="Pfam" id="PF13915">
    <property type="entry name" value="DUF4210"/>
    <property type="match status" value="1"/>
</dbReference>
<dbReference type="PANTHER" id="PTHR13199:SF11">
    <property type="entry name" value="PROTEIN ATOSSA"/>
    <property type="match status" value="1"/>
</dbReference>
<dbReference type="InterPro" id="IPR025261">
    <property type="entry name" value="Atos-like_cons_dom"/>
</dbReference>
<evidence type="ECO:0000256" key="2">
    <source>
        <dbReference type="SAM" id="MobiDB-lite"/>
    </source>
</evidence>
<feature type="region of interest" description="Disordered" evidence="2">
    <location>
        <begin position="1489"/>
        <end position="1516"/>
    </location>
</feature>
<dbReference type="InterPro" id="IPR033473">
    <property type="entry name" value="Atos-like_C"/>
</dbReference>
<dbReference type="InterPro" id="IPR051506">
    <property type="entry name" value="ATOS_Transcription_Regulators"/>
</dbReference>
<feature type="domain" description="Atos-like conserved" evidence="4">
    <location>
        <begin position="1335"/>
        <end position="1394"/>
    </location>
</feature>
<feature type="compositionally biased region" description="Basic and acidic residues" evidence="2">
    <location>
        <begin position="656"/>
        <end position="669"/>
    </location>
</feature>
<feature type="region of interest" description="Disordered" evidence="2">
    <location>
        <begin position="991"/>
        <end position="1021"/>
    </location>
</feature>
<feature type="region of interest" description="Disordered" evidence="2">
    <location>
        <begin position="1291"/>
        <end position="1332"/>
    </location>
</feature>
<dbReference type="SMART" id="SM01177">
    <property type="entry name" value="DUF4210"/>
    <property type="match status" value="1"/>
</dbReference>